<dbReference type="AlphaFoldDB" id="A0A1E5PHW1"/>
<comment type="caution">
    <text evidence="2">The sequence shown here is derived from an EMBL/GenBank/DDBJ whole genome shotgun (WGS) entry which is preliminary data.</text>
</comment>
<evidence type="ECO:0000313" key="2">
    <source>
        <dbReference type="EMBL" id="OEJ28964.1"/>
    </source>
</evidence>
<reference evidence="2 3" key="1">
    <citation type="submission" date="2016-08" db="EMBL/GenBank/DDBJ databases">
        <title>Complete genome sequence of Streptomyces agglomeratus strain 6-3-2, a novel anti-MRSA actinomycete isolated from Wuli of Tebit, China.</title>
        <authorList>
            <person name="Chen X."/>
        </authorList>
    </citation>
    <scope>NUCLEOTIDE SEQUENCE [LARGE SCALE GENOMIC DNA]</scope>
    <source>
        <strain evidence="2 3">6-3-2</strain>
    </source>
</reference>
<accession>A0A1E5PHW1</accession>
<name>A0A1E5PHW1_9ACTN</name>
<evidence type="ECO:0000313" key="3">
    <source>
        <dbReference type="Proteomes" id="UP000095759"/>
    </source>
</evidence>
<feature type="region of interest" description="Disordered" evidence="1">
    <location>
        <begin position="220"/>
        <end position="256"/>
    </location>
</feature>
<keyword evidence="3" id="KW-1185">Reference proteome</keyword>
<dbReference type="Proteomes" id="UP000095759">
    <property type="component" value="Unassembled WGS sequence"/>
</dbReference>
<evidence type="ECO:0000256" key="1">
    <source>
        <dbReference type="SAM" id="MobiDB-lite"/>
    </source>
</evidence>
<dbReference type="RefSeq" id="WP_069935796.1">
    <property type="nucleotide sequence ID" value="NZ_MEHJ01000001.1"/>
</dbReference>
<proteinExistence type="predicted"/>
<sequence>MGHFCAKCGYRYPDDAIEETTEERQCPQCGSKRVSAEAPAGLATVSATAYAPEIWVAARLWPRWASIAIDRALAARVAREQAVAATDPAAESSALNEEFDAALVAVAASAHTLDALYGSVVPATSRAQWRSNRTKRRTAVHEGLKLVFATGPRNAAWGDEFKWLFCLRDASVHHEEKPRKTVPHPSLGTHTGPEYAAYSTESADRAVRLMLDVLRRCVDHPRPQAPTTGPQAPTADRWAEDNEPVVTGLESRWASA</sequence>
<gene>
    <name evidence="2" type="ORF">AS594_35630</name>
</gene>
<feature type="compositionally biased region" description="Low complexity" evidence="1">
    <location>
        <begin position="225"/>
        <end position="235"/>
    </location>
</feature>
<organism evidence="2 3">
    <name type="scientific">Streptomyces agglomeratus</name>
    <dbReference type="NCBI Taxonomy" id="285458"/>
    <lineage>
        <taxon>Bacteria</taxon>
        <taxon>Bacillati</taxon>
        <taxon>Actinomycetota</taxon>
        <taxon>Actinomycetes</taxon>
        <taxon>Kitasatosporales</taxon>
        <taxon>Streptomycetaceae</taxon>
        <taxon>Streptomyces</taxon>
    </lineage>
</organism>
<protein>
    <submittedName>
        <fullName evidence="2">Uncharacterized protein</fullName>
    </submittedName>
</protein>
<dbReference type="EMBL" id="MEHJ01000001">
    <property type="protein sequence ID" value="OEJ28964.1"/>
    <property type="molecule type" value="Genomic_DNA"/>
</dbReference>
<dbReference type="OrthoDB" id="4150364at2"/>